<dbReference type="Proteomes" id="UP000315010">
    <property type="component" value="Unassembled WGS sequence"/>
</dbReference>
<comment type="caution">
    <text evidence="2">The sequence shown here is derived from an EMBL/GenBank/DDBJ whole genome shotgun (WGS) entry which is preliminary data.</text>
</comment>
<organism evidence="2 3">
    <name type="scientific">Novipirellula herctigrandis</name>
    <dbReference type="NCBI Taxonomy" id="2527986"/>
    <lineage>
        <taxon>Bacteria</taxon>
        <taxon>Pseudomonadati</taxon>
        <taxon>Planctomycetota</taxon>
        <taxon>Planctomycetia</taxon>
        <taxon>Pirellulales</taxon>
        <taxon>Pirellulaceae</taxon>
        <taxon>Novipirellula</taxon>
    </lineage>
</organism>
<evidence type="ECO:0000313" key="2">
    <source>
        <dbReference type="EMBL" id="TWT82040.1"/>
    </source>
</evidence>
<keyword evidence="3" id="KW-1185">Reference proteome</keyword>
<accession>A0A5C5Z4C7</accession>
<dbReference type="AlphaFoldDB" id="A0A5C5Z4C7"/>
<sequence length="485" mass="51464" precursor="true">MKMNLRGLALSALLLSASNMSYAQQGATSTVGDLPGYDEDAYFADEATFQEQVSAVSKVSHSDSSDSSQAYAQSYVGESVAATGASPSYTPVAASQLQPVGFLDGQLLRGRSSSSCDGACDGGCDSCGGGSSLLGLGKMFSCGSDTWAVSEFLMWFAPDRDMPALVTMGPAGVIPFESVSQTVFGDDINGDMSVGFRGDYGKYVSKNIGIGGRFWMMTENEDSYYASGNGTGPSIGRPFFNTDIPSEDVILVNGPNVLGAVFSGEVQGESTLNMLGAEAYARINLGCSSTHKLELIGGYSHFNIDDELWMSSTSVQTTGVGAGTITRFRDDFEMENRFDGGQIGFEMSAKRGRWTARSLTKVHLGNMNQHANIRGTTTRGPAGSLVSGVGGALPFDGYVDEERDVFAFIPEANFKLGYQFRNNVALSVGYSFLYFDNVAQVGDVINPLLDGPSLADPVQFGGQPFKFDDSSLWVQGIDLGVVITL</sequence>
<evidence type="ECO:0000313" key="3">
    <source>
        <dbReference type="Proteomes" id="UP000315010"/>
    </source>
</evidence>
<feature type="signal peptide" evidence="1">
    <location>
        <begin position="1"/>
        <end position="23"/>
    </location>
</feature>
<dbReference type="RefSeq" id="WP_146398299.1">
    <property type="nucleotide sequence ID" value="NZ_SJPJ01000001.1"/>
</dbReference>
<name>A0A5C5Z4C7_9BACT</name>
<reference evidence="2 3" key="1">
    <citation type="submission" date="2019-02" db="EMBL/GenBank/DDBJ databases">
        <title>Deep-cultivation of Planctomycetes and their phenomic and genomic characterization uncovers novel biology.</title>
        <authorList>
            <person name="Wiegand S."/>
            <person name="Jogler M."/>
            <person name="Boedeker C."/>
            <person name="Pinto D."/>
            <person name="Vollmers J."/>
            <person name="Rivas-Marin E."/>
            <person name="Kohn T."/>
            <person name="Peeters S.H."/>
            <person name="Heuer A."/>
            <person name="Rast P."/>
            <person name="Oberbeckmann S."/>
            <person name="Bunk B."/>
            <person name="Jeske O."/>
            <person name="Meyerdierks A."/>
            <person name="Storesund J.E."/>
            <person name="Kallscheuer N."/>
            <person name="Luecker S."/>
            <person name="Lage O.M."/>
            <person name="Pohl T."/>
            <person name="Merkel B.J."/>
            <person name="Hornburger P."/>
            <person name="Mueller R.-W."/>
            <person name="Bruemmer F."/>
            <person name="Labrenz M."/>
            <person name="Spormann A.M."/>
            <person name="Op Den Camp H."/>
            <person name="Overmann J."/>
            <person name="Amann R."/>
            <person name="Jetten M.S.M."/>
            <person name="Mascher T."/>
            <person name="Medema M.H."/>
            <person name="Devos D.P."/>
            <person name="Kaster A.-K."/>
            <person name="Ovreas L."/>
            <person name="Rohde M."/>
            <person name="Galperin M.Y."/>
            <person name="Jogler C."/>
        </authorList>
    </citation>
    <scope>NUCLEOTIDE SEQUENCE [LARGE SCALE GENOMIC DNA]</scope>
    <source>
        <strain evidence="2 3">CA13</strain>
    </source>
</reference>
<dbReference type="Pfam" id="PF07585">
    <property type="entry name" value="BBP7"/>
    <property type="match status" value="1"/>
</dbReference>
<dbReference type="InterPro" id="IPR011446">
    <property type="entry name" value="BBP7"/>
</dbReference>
<dbReference type="EMBL" id="SJPJ01000001">
    <property type="protein sequence ID" value="TWT82040.1"/>
    <property type="molecule type" value="Genomic_DNA"/>
</dbReference>
<feature type="chain" id="PRO_5022762026" evidence="1">
    <location>
        <begin position="24"/>
        <end position="485"/>
    </location>
</feature>
<dbReference type="OrthoDB" id="8212403at2"/>
<proteinExistence type="predicted"/>
<gene>
    <name evidence="2" type="ORF">CA13_34950</name>
</gene>
<protein>
    <submittedName>
        <fullName evidence="2">Uncharacterized protein</fullName>
    </submittedName>
</protein>
<evidence type="ECO:0000256" key="1">
    <source>
        <dbReference type="SAM" id="SignalP"/>
    </source>
</evidence>
<keyword evidence="1" id="KW-0732">Signal</keyword>